<name>A0A1A8WTK4_PLAMA</name>
<evidence type="ECO:0000256" key="2">
    <source>
        <dbReference type="ARBA" id="ARBA00022837"/>
    </source>
</evidence>
<dbReference type="SMART" id="SM00054">
    <property type="entry name" value="EFh"/>
    <property type="match status" value="1"/>
</dbReference>
<dbReference type="EMBL" id="FLQW01002978">
    <property type="protein sequence ID" value="SBS94667.1"/>
    <property type="molecule type" value="Genomic_DNA"/>
</dbReference>
<reference evidence="5" key="1">
    <citation type="submission" date="2016-05" db="EMBL/GenBank/DDBJ databases">
        <authorList>
            <person name="Naeem Raeece"/>
        </authorList>
    </citation>
    <scope>NUCLEOTIDE SEQUENCE [LARGE SCALE GENOMIC DNA]</scope>
</reference>
<dbReference type="PROSITE" id="PS00018">
    <property type="entry name" value="EF_HAND_1"/>
    <property type="match status" value="1"/>
</dbReference>
<keyword evidence="2" id="KW-0106">Calcium</keyword>
<dbReference type="PROSITE" id="PS00039">
    <property type="entry name" value="DEAD_ATP_HELICASE"/>
    <property type="match status" value="1"/>
</dbReference>
<feature type="domain" description="EF-hand" evidence="3">
    <location>
        <begin position="1"/>
        <end position="28"/>
    </location>
</feature>
<evidence type="ECO:0000313" key="5">
    <source>
        <dbReference type="Proteomes" id="UP000078597"/>
    </source>
</evidence>
<dbReference type="GO" id="GO:0005509">
    <property type="term" value="F:calcium ion binding"/>
    <property type="evidence" value="ECO:0007669"/>
    <property type="project" value="InterPro"/>
</dbReference>
<dbReference type="Gene3D" id="1.10.238.10">
    <property type="entry name" value="EF-hand"/>
    <property type="match status" value="1"/>
</dbReference>
<evidence type="ECO:0000256" key="1">
    <source>
        <dbReference type="ARBA" id="ARBA00005253"/>
    </source>
</evidence>
<dbReference type="Pfam" id="PF00036">
    <property type="entry name" value="EF-hand_1"/>
    <property type="match status" value="1"/>
</dbReference>
<accession>A0A1A8WTK4</accession>
<dbReference type="InterPro" id="IPR000629">
    <property type="entry name" value="RNA-helicase_DEAD-box_CS"/>
</dbReference>
<dbReference type="PROSITE" id="PS50222">
    <property type="entry name" value="EF_HAND_2"/>
    <property type="match status" value="1"/>
</dbReference>
<proteinExistence type="inferred from homology"/>
<dbReference type="InterPro" id="IPR018247">
    <property type="entry name" value="EF_Hand_1_Ca_BS"/>
</dbReference>
<sequence>MIDEADRDGDGEINEEEFMRIMKKTNLF</sequence>
<dbReference type="InterPro" id="IPR011992">
    <property type="entry name" value="EF-hand-dom_pair"/>
</dbReference>
<dbReference type="SUPFAM" id="SSF47473">
    <property type="entry name" value="EF-hand"/>
    <property type="match status" value="1"/>
</dbReference>
<dbReference type="InterPro" id="IPR002048">
    <property type="entry name" value="EF_hand_dom"/>
</dbReference>
<dbReference type="Proteomes" id="UP000078597">
    <property type="component" value="Unassembled WGS sequence"/>
</dbReference>
<gene>
    <name evidence="4" type="ORF">PMALA_044330</name>
</gene>
<dbReference type="AlphaFoldDB" id="A0A1A8WTK4"/>
<comment type="similarity">
    <text evidence="1">Belongs to the centrin family.</text>
</comment>
<evidence type="ECO:0000313" key="4">
    <source>
        <dbReference type="EMBL" id="SBS94667.1"/>
    </source>
</evidence>
<protein>
    <submittedName>
        <fullName evidence="4">Centrin-1, putative</fullName>
    </submittedName>
</protein>
<evidence type="ECO:0000259" key="3">
    <source>
        <dbReference type="PROSITE" id="PS50222"/>
    </source>
</evidence>
<organism evidence="4 5">
    <name type="scientific">Plasmodium malariae</name>
    <dbReference type="NCBI Taxonomy" id="5858"/>
    <lineage>
        <taxon>Eukaryota</taxon>
        <taxon>Sar</taxon>
        <taxon>Alveolata</taxon>
        <taxon>Apicomplexa</taxon>
        <taxon>Aconoidasida</taxon>
        <taxon>Haemosporida</taxon>
        <taxon>Plasmodiidae</taxon>
        <taxon>Plasmodium</taxon>
        <taxon>Plasmodium (Plasmodium)</taxon>
    </lineage>
</organism>